<keyword evidence="3" id="KW-1185">Reference proteome</keyword>
<feature type="compositionally biased region" description="Polar residues" evidence="1">
    <location>
        <begin position="462"/>
        <end position="478"/>
    </location>
</feature>
<feature type="compositionally biased region" description="Low complexity" evidence="1">
    <location>
        <begin position="69"/>
        <end position="84"/>
    </location>
</feature>
<accession>A0AAW0GGK3</accession>
<gene>
    <name evidence="2" type="ORF">QCA50_005944</name>
</gene>
<dbReference type="InterPro" id="IPR051412">
    <property type="entry name" value="Formin_Homology_Diaphanous_sf"/>
</dbReference>
<feature type="compositionally biased region" description="Pro residues" evidence="1">
    <location>
        <begin position="123"/>
        <end position="137"/>
    </location>
</feature>
<dbReference type="GO" id="GO:0030041">
    <property type="term" value="P:actin filament polymerization"/>
    <property type="evidence" value="ECO:0007669"/>
    <property type="project" value="TreeGrafter"/>
</dbReference>
<dbReference type="AlphaFoldDB" id="A0AAW0GGK3"/>
<name>A0AAW0GGK3_9APHY</name>
<protein>
    <submittedName>
        <fullName evidence="2">Uncharacterized protein</fullName>
    </submittedName>
</protein>
<feature type="compositionally biased region" description="Polar residues" evidence="1">
    <location>
        <begin position="85"/>
        <end position="98"/>
    </location>
</feature>
<reference evidence="2 3" key="1">
    <citation type="submission" date="2022-09" db="EMBL/GenBank/DDBJ databases">
        <authorList>
            <person name="Palmer J.M."/>
        </authorList>
    </citation>
    <scope>NUCLEOTIDE SEQUENCE [LARGE SCALE GENOMIC DNA]</scope>
    <source>
        <strain evidence="2 3">DSM 7382</strain>
    </source>
</reference>
<dbReference type="PANTHER" id="PTHR45691:SF6">
    <property type="entry name" value="PROTEIN DIAPHANOUS"/>
    <property type="match status" value="1"/>
</dbReference>
<feature type="region of interest" description="Disordered" evidence="1">
    <location>
        <begin position="116"/>
        <end position="216"/>
    </location>
</feature>
<dbReference type="Proteomes" id="UP001385951">
    <property type="component" value="Unassembled WGS sequence"/>
</dbReference>
<feature type="compositionally biased region" description="Pro residues" evidence="1">
    <location>
        <begin position="498"/>
        <end position="508"/>
    </location>
</feature>
<feature type="compositionally biased region" description="Pro residues" evidence="1">
    <location>
        <begin position="537"/>
        <end position="550"/>
    </location>
</feature>
<dbReference type="EMBL" id="JASBNA010000006">
    <property type="protein sequence ID" value="KAK7690842.1"/>
    <property type="molecule type" value="Genomic_DNA"/>
</dbReference>
<sequence length="650" mass="71015">MSQNVQAHRAPHPPTGGHISELANGLNQSAPSSTAQAPRTDDARYSPQTQPNFTTPPVSSSRSLPVQGYSSTLTSYESAAAAASNPNQAVAHPQQQQLHHSYTHGPVQLPVYANPPVFFQHQHPPPGPAPPQQPPPTSNSASPSQSSISPNKRKFDESQADEFSTSKGGNKTVRKRRMRVSLSNTGGPDEIKEDVIASPAGPKEGRGEGGGAKHWTDDEKGKLFVWMLDSDDNWAAFANQMNSVFREASQALFNGTKSFTALKSCYHRNVETFKQIFAFTQFLISSLNPNADPSISAASADPNAAGQDILAAPIPPSFQSSIHRQTFLERKLEAGRSVAGIPVANLNIKVVDHWYRLGWYELFRRRYRFDPIQNTVIPYHGPDACPPDPLTHIFPHPPPNFPSPIHALNANSGVHSDNMAGPSGVVDHMDDYARTPDESDRDDHQDGHQDTEDMHENDHAQHNQQQRTVPSSSHSQLQPKAPGPPPPTNQLPQQTNGVPPPQPAPPPALGYAYPTAAYGPHPSDPNGHAYYAAYKPPYVPQPMPQPPQAPTQPQQSLQHLESLTQTLITSCNTLTELLRAQVDDGKALRELLRRMEEREARREESAHAVMGVEGMGGKEKAAFAKEMLSTPDVSEEVKQAAATYLKRLFQ</sequence>
<evidence type="ECO:0000313" key="2">
    <source>
        <dbReference type="EMBL" id="KAK7690842.1"/>
    </source>
</evidence>
<evidence type="ECO:0000313" key="3">
    <source>
        <dbReference type="Proteomes" id="UP001385951"/>
    </source>
</evidence>
<feature type="region of interest" description="Disordered" evidence="1">
    <location>
        <begin position="1"/>
        <end position="98"/>
    </location>
</feature>
<feature type="compositionally biased region" description="Low complexity" evidence="1">
    <location>
        <begin position="138"/>
        <end position="150"/>
    </location>
</feature>
<proteinExistence type="predicted"/>
<comment type="caution">
    <text evidence="2">The sequence shown here is derived from an EMBL/GenBank/DDBJ whole genome shotgun (WGS) entry which is preliminary data.</text>
</comment>
<feature type="compositionally biased region" description="Basic and acidic residues" evidence="1">
    <location>
        <begin position="427"/>
        <end position="461"/>
    </location>
</feature>
<feature type="compositionally biased region" description="Polar residues" evidence="1">
    <location>
        <begin position="25"/>
        <end position="37"/>
    </location>
</feature>
<evidence type="ECO:0000256" key="1">
    <source>
        <dbReference type="SAM" id="MobiDB-lite"/>
    </source>
</evidence>
<dbReference type="GO" id="GO:0005884">
    <property type="term" value="C:actin filament"/>
    <property type="evidence" value="ECO:0007669"/>
    <property type="project" value="TreeGrafter"/>
</dbReference>
<dbReference type="PANTHER" id="PTHR45691">
    <property type="entry name" value="PROTEIN DIAPHANOUS"/>
    <property type="match status" value="1"/>
</dbReference>
<organism evidence="2 3">
    <name type="scientific">Cerrena zonata</name>
    <dbReference type="NCBI Taxonomy" id="2478898"/>
    <lineage>
        <taxon>Eukaryota</taxon>
        <taxon>Fungi</taxon>
        <taxon>Dikarya</taxon>
        <taxon>Basidiomycota</taxon>
        <taxon>Agaricomycotina</taxon>
        <taxon>Agaricomycetes</taxon>
        <taxon>Polyporales</taxon>
        <taxon>Cerrenaceae</taxon>
        <taxon>Cerrena</taxon>
    </lineage>
</organism>
<feature type="compositionally biased region" description="Polar residues" evidence="1">
    <location>
        <begin position="46"/>
        <end position="64"/>
    </location>
</feature>
<feature type="region of interest" description="Disordered" evidence="1">
    <location>
        <begin position="409"/>
        <end position="554"/>
    </location>
</feature>
<feature type="compositionally biased region" description="Low complexity" evidence="1">
    <location>
        <begin position="509"/>
        <end position="521"/>
    </location>
</feature>